<feature type="domain" description="Thiamine phosphate synthase/TenI" evidence="3">
    <location>
        <begin position="5"/>
        <end position="184"/>
    </location>
</feature>
<dbReference type="Pfam" id="PF02581">
    <property type="entry name" value="TMP-TENI"/>
    <property type="match status" value="1"/>
</dbReference>
<keyword evidence="5" id="KW-1185">Reference proteome</keyword>
<dbReference type="InterPro" id="IPR022998">
    <property type="entry name" value="ThiamineP_synth_TenI"/>
</dbReference>
<reference evidence="4" key="2">
    <citation type="submission" date="2020-09" db="EMBL/GenBank/DDBJ databases">
        <authorList>
            <person name="Sun Q."/>
            <person name="Zhou Y."/>
        </authorList>
    </citation>
    <scope>NUCLEOTIDE SEQUENCE</scope>
    <source>
        <strain evidence="4">CGMCC 1.15958</strain>
    </source>
</reference>
<keyword evidence="2" id="KW-0784">Thiamine biosynthesis</keyword>
<dbReference type="InterPro" id="IPR013785">
    <property type="entry name" value="Aldolase_TIM"/>
</dbReference>
<dbReference type="PANTHER" id="PTHR20857">
    <property type="entry name" value="THIAMINE-PHOSPHATE PYROPHOSPHORYLASE"/>
    <property type="match status" value="1"/>
</dbReference>
<name>A0A916Z3Q1_9BACT</name>
<evidence type="ECO:0000256" key="1">
    <source>
        <dbReference type="ARBA" id="ARBA00004948"/>
    </source>
</evidence>
<dbReference type="SUPFAM" id="SSF51391">
    <property type="entry name" value="Thiamin phosphate synthase"/>
    <property type="match status" value="1"/>
</dbReference>
<evidence type="ECO:0000256" key="2">
    <source>
        <dbReference type="ARBA" id="ARBA00022977"/>
    </source>
</evidence>
<dbReference type="GO" id="GO:0005737">
    <property type="term" value="C:cytoplasm"/>
    <property type="evidence" value="ECO:0007669"/>
    <property type="project" value="TreeGrafter"/>
</dbReference>
<dbReference type="Gene3D" id="3.20.20.70">
    <property type="entry name" value="Aldolase class I"/>
    <property type="match status" value="1"/>
</dbReference>
<dbReference type="AlphaFoldDB" id="A0A916Z3Q1"/>
<sequence length="203" mass="22812">MKKSIYLIADPAIEQSVLLHKIEMALKGGLFAVQLWNNWQNVANKIEIIASIHQLTQLAGVPLILNEGQDCLDLPYFEGIHLDLPNDKIQEYRQKRPNLIWGLTCSNETEKLSWAEQNSLDYVSYCSVFPSKTSNSCELVSFETIQKTRQFFSKKVFLAGGINQNTIPNLKNLSFDGIALVSAIMDAENSTEVVLNYSAVLND</sequence>
<comment type="pathway">
    <text evidence="1">Cofactor biosynthesis; thiamine diphosphate biosynthesis.</text>
</comment>
<dbReference type="InterPro" id="IPR036206">
    <property type="entry name" value="ThiamineP_synth_sf"/>
</dbReference>
<evidence type="ECO:0000259" key="3">
    <source>
        <dbReference type="Pfam" id="PF02581"/>
    </source>
</evidence>
<comment type="caution">
    <text evidence="4">The sequence shown here is derived from an EMBL/GenBank/DDBJ whole genome shotgun (WGS) entry which is preliminary data.</text>
</comment>
<dbReference type="Proteomes" id="UP000609064">
    <property type="component" value="Unassembled WGS sequence"/>
</dbReference>
<reference evidence="4" key="1">
    <citation type="journal article" date="2014" name="Int. J. Syst. Evol. Microbiol.">
        <title>Complete genome sequence of Corynebacterium casei LMG S-19264T (=DSM 44701T), isolated from a smear-ripened cheese.</title>
        <authorList>
            <consortium name="US DOE Joint Genome Institute (JGI-PGF)"/>
            <person name="Walter F."/>
            <person name="Albersmeier A."/>
            <person name="Kalinowski J."/>
            <person name="Ruckert C."/>
        </authorList>
    </citation>
    <scope>NUCLEOTIDE SEQUENCE</scope>
    <source>
        <strain evidence="4">CGMCC 1.15958</strain>
    </source>
</reference>
<proteinExistence type="predicted"/>
<dbReference type="CDD" id="cd00564">
    <property type="entry name" value="TMP_TenI"/>
    <property type="match status" value="1"/>
</dbReference>
<gene>
    <name evidence="4" type="primary">thiE</name>
    <name evidence="4" type="ORF">GCM10011514_44090</name>
</gene>
<dbReference type="EMBL" id="BMKK01000011">
    <property type="protein sequence ID" value="GGD75310.1"/>
    <property type="molecule type" value="Genomic_DNA"/>
</dbReference>
<protein>
    <submittedName>
        <fullName evidence="4">Thiamine-phosphate synthase</fullName>
    </submittedName>
</protein>
<accession>A0A916Z3Q1</accession>
<dbReference type="PANTHER" id="PTHR20857:SF23">
    <property type="entry name" value="THIAMINE BIOSYNTHETIC BIFUNCTIONAL ENZYME"/>
    <property type="match status" value="1"/>
</dbReference>
<dbReference type="GO" id="GO:0004789">
    <property type="term" value="F:thiamine-phosphate diphosphorylase activity"/>
    <property type="evidence" value="ECO:0007669"/>
    <property type="project" value="TreeGrafter"/>
</dbReference>
<organism evidence="4 5">
    <name type="scientific">Emticicia aquatilis</name>
    <dbReference type="NCBI Taxonomy" id="1537369"/>
    <lineage>
        <taxon>Bacteria</taxon>
        <taxon>Pseudomonadati</taxon>
        <taxon>Bacteroidota</taxon>
        <taxon>Cytophagia</taxon>
        <taxon>Cytophagales</taxon>
        <taxon>Leadbetterellaceae</taxon>
        <taxon>Emticicia</taxon>
    </lineage>
</organism>
<dbReference type="GO" id="GO:0009228">
    <property type="term" value="P:thiamine biosynthetic process"/>
    <property type="evidence" value="ECO:0007669"/>
    <property type="project" value="UniProtKB-KW"/>
</dbReference>
<evidence type="ECO:0000313" key="4">
    <source>
        <dbReference type="EMBL" id="GGD75310.1"/>
    </source>
</evidence>
<dbReference type="RefSeq" id="WP_188769495.1">
    <property type="nucleotide sequence ID" value="NZ_BMKK01000011.1"/>
</dbReference>
<evidence type="ECO:0000313" key="5">
    <source>
        <dbReference type="Proteomes" id="UP000609064"/>
    </source>
</evidence>